<comment type="caution">
    <text evidence="2">The sequence shown here is derived from an EMBL/GenBank/DDBJ whole genome shotgun (WGS) entry which is preliminary data.</text>
</comment>
<dbReference type="RefSeq" id="WP_184293056.1">
    <property type="nucleotide sequence ID" value="NZ_JACHJO010000011.1"/>
</dbReference>
<dbReference type="Pfam" id="PF00561">
    <property type="entry name" value="Abhydrolase_1"/>
    <property type="match status" value="1"/>
</dbReference>
<dbReference type="AlphaFoldDB" id="A0A841ITV4"/>
<protein>
    <submittedName>
        <fullName evidence="2">Pimeloyl-ACP methyl ester carboxylesterase</fullName>
    </submittedName>
</protein>
<name>A0A841ITV4_9ACTN</name>
<evidence type="ECO:0000313" key="3">
    <source>
        <dbReference type="Proteomes" id="UP000536604"/>
    </source>
</evidence>
<evidence type="ECO:0000313" key="2">
    <source>
        <dbReference type="EMBL" id="MBB6121602.1"/>
    </source>
</evidence>
<dbReference type="SUPFAM" id="SSF53474">
    <property type="entry name" value="alpha/beta-Hydrolases"/>
    <property type="match status" value="1"/>
</dbReference>
<dbReference type="Proteomes" id="UP000536604">
    <property type="component" value="Unassembled WGS sequence"/>
</dbReference>
<dbReference type="InterPro" id="IPR000073">
    <property type="entry name" value="AB_hydrolase_1"/>
</dbReference>
<keyword evidence="3" id="KW-1185">Reference proteome</keyword>
<gene>
    <name evidence="2" type="ORF">FHS13_003576</name>
</gene>
<dbReference type="Gene3D" id="3.40.50.1820">
    <property type="entry name" value="alpha/beta hydrolase"/>
    <property type="match status" value="1"/>
</dbReference>
<dbReference type="PRINTS" id="PR00111">
    <property type="entry name" value="ABHYDROLASE"/>
</dbReference>
<dbReference type="InterPro" id="IPR029058">
    <property type="entry name" value="AB_hydrolase_fold"/>
</dbReference>
<sequence length="274" mass="29184">MPLTTVNGVQIAYTDTGAPAGRPDAPTVVFGHGLLFGGWMFRPQVEALRDRYRCVTLDWRGQGGTPASREGYDMDTLTADAVALIEELGAAPVHYVGLSMGGFVGQRIAARHGHLLRSLTLLDTSADEEDPSRSGSYRLMAALYRVAGLTPVRGRVEALMFGPSFRSSPEGRAIADEWAARLRSCDRAGIRKAVLGVADRKPIRPEIPGITVPTLVAVGADDIATPPDKARRIAEAVPGARLEVIADCGHSSTLEQPDAVVRLLESFLGSVEGS</sequence>
<organism evidence="2 3">
    <name type="scientific">Nocardiopsis algeriensis</name>
    <dbReference type="NCBI Taxonomy" id="1478215"/>
    <lineage>
        <taxon>Bacteria</taxon>
        <taxon>Bacillati</taxon>
        <taxon>Actinomycetota</taxon>
        <taxon>Actinomycetes</taxon>
        <taxon>Streptosporangiales</taxon>
        <taxon>Nocardiopsidaceae</taxon>
        <taxon>Nocardiopsis</taxon>
    </lineage>
</organism>
<evidence type="ECO:0000259" key="1">
    <source>
        <dbReference type="Pfam" id="PF00561"/>
    </source>
</evidence>
<feature type="domain" description="AB hydrolase-1" evidence="1">
    <location>
        <begin position="26"/>
        <end position="255"/>
    </location>
</feature>
<dbReference type="EMBL" id="JACHJO010000011">
    <property type="protein sequence ID" value="MBB6121602.1"/>
    <property type="molecule type" value="Genomic_DNA"/>
</dbReference>
<dbReference type="GO" id="GO:0003824">
    <property type="term" value="F:catalytic activity"/>
    <property type="evidence" value="ECO:0007669"/>
    <property type="project" value="UniProtKB-ARBA"/>
</dbReference>
<reference evidence="2 3" key="1">
    <citation type="submission" date="2020-08" db="EMBL/GenBank/DDBJ databases">
        <title>Genomic Encyclopedia of Type Strains, Phase III (KMG-III): the genomes of soil and plant-associated and newly described type strains.</title>
        <authorList>
            <person name="Whitman W."/>
        </authorList>
    </citation>
    <scope>NUCLEOTIDE SEQUENCE [LARGE SCALE GENOMIC DNA]</scope>
    <source>
        <strain evidence="2 3">CECT 8712</strain>
    </source>
</reference>
<dbReference type="InterPro" id="IPR050266">
    <property type="entry name" value="AB_hydrolase_sf"/>
</dbReference>
<accession>A0A841ITV4</accession>
<dbReference type="PANTHER" id="PTHR43798">
    <property type="entry name" value="MONOACYLGLYCEROL LIPASE"/>
    <property type="match status" value="1"/>
</dbReference>
<proteinExistence type="predicted"/>